<dbReference type="EMBL" id="FQUP01000002">
    <property type="protein sequence ID" value="SHF67697.1"/>
    <property type="molecule type" value="Genomic_DNA"/>
</dbReference>
<evidence type="ECO:0000313" key="2">
    <source>
        <dbReference type="Proteomes" id="UP000184485"/>
    </source>
</evidence>
<reference evidence="1 2" key="1">
    <citation type="submission" date="2016-11" db="EMBL/GenBank/DDBJ databases">
        <authorList>
            <person name="Jaros S."/>
            <person name="Januszkiewicz K."/>
            <person name="Wedrychowicz H."/>
        </authorList>
    </citation>
    <scope>NUCLEOTIDE SEQUENCE [LARGE SCALE GENOMIC DNA]</scope>
    <source>
        <strain evidence="1 2">DSM 19436</strain>
    </source>
</reference>
<dbReference type="RefSeq" id="WP_073053511.1">
    <property type="nucleotide sequence ID" value="NZ_FQUP01000002.1"/>
</dbReference>
<evidence type="ECO:0000313" key="1">
    <source>
        <dbReference type="EMBL" id="SHF67697.1"/>
    </source>
</evidence>
<name>A0A1M5DL43_9HYPH</name>
<sequence length="84" mass="9394">MSIRTAVSNVTFQRPFRLPNMDRAYPAGRYAIETEQETLDQVSLLAYRRIATRIHLVRPGLTEVLTIDPAHLQDALSADLAEAG</sequence>
<gene>
    <name evidence="1" type="ORF">SAMN02745157_2722</name>
</gene>
<accession>A0A1M5DL43</accession>
<dbReference type="Proteomes" id="UP000184485">
    <property type="component" value="Unassembled WGS sequence"/>
</dbReference>
<protein>
    <submittedName>
        <fullName evidence="1">Uncharacterized protein</fullName>
    </submittedName>
</protein>
<dbReference type="STRING" id="1122133.SAMN02745157_2722"/>
<keyword evidence="2" id="KW-1185">Reference proteome</keyword>
<organism evidence="1 2">
    <name type="scientific">Kaistia soli DSM 19436</name>
    <dbReference type="NCBI Taxonomy" id="1122133"/>
    <lineage>
        <taxon>Bacteria</taxon>
        <taxon>Pseudomonadati</taxon>
        <taxon>Pseudomonadota</taxon>
        <taxon>Alphaproteobacteria</taxon>
        <taxon>Hyphomicrobiales</taxon>
        <taxon>Kaistiaceae</taxon>
        <taxon>Kaistia</taxon>
    </lineage>
</organism>
<dbReference type="OrthoDB" id="8378722at2"/>
<proteinExistence type="predicted"/>
<dbReference type="AlphaFoldDB" id="A0A1M5DL43"/>